<keyword evidence="3" id="KW-1185">Reference proteome</keyword>
<feature type="compositionally biased region" description="Basic residues" evidence="1">
    <location>
        <begin position="848"/>
        <end position="863"/>
    </location>
</feature>
<feature type="compositionally biased region" description="Polar residues" evidence="1">
    <location>
        <begin position="347"/>
        <end position="365"/>
    </location>
</feature>
<feature type="compositionally biased region" description="Basic residues" evidence="1">
    <location>
        <begin position="696"/>
        <end position="705"/>
    </location>
</feature>
<feature type="compositionally biased region" description="Polar residues" evidence="1">
    <location>
        <begin position="644"/>
        <end position="655"/>
    </location>
</feature>
<evidence type="ECO:0000313" key="2">
    <source>
        <dbReference type="EMBL" id="GAB1220319.1"/>
    </source>
</evidence>
<feature type="compositionally biased region" description="Basic and acidic residues" evidence="1">
    <location>
        <begin position="706"/>
        <end position="719"/>
    </location>
</feature>
<feature type="compositionally biased region" description="Basic and acidic residues" evidence="1">
    <location>
        <begin position="732"/>
        <end position="743"/>
    </location>
</feature>
<feature type="compositionally biased region" description="Basic and acidic residues" evidence="1">
    <location>
        <begin position="660"/>
        <end position="695"/>
    </location>
</feature>
<evidence type="ECO:0000313" key="3">
    <source>
        <dbReference type="Proteomes" id="UP001628156"/>
    </source>
</evidence>
<organism evidence="2 3">
    <name type="scientific">Entamoeba nuttalli</name>
    <dbReference type="NCBI Taxonomy" id="412467"/>
    <lineage>
        <taxon>Eukaryota</taxon>
        <taxon>Amoebozoa</taxon>
        <taxon>Evosea</taxon>
        <taxon>Archamoebae</taxon>
        <taxon>Mastigamoebida</taxon>
        <taxon>Entamoebidae</taxon>
        <taxon>Entamoeba</taxon>
    </lineage>
</organism>
<feature type="region of interest" description="Disordered" evidence="1">
    <location>
        <begin position="347"/>
        <end position="377"/>
    </location>
</feature>
<accession>A0ABQ0DBU9</accession>
<feature type="region of interest" description="Disordered" evidence="1">
    <location>
        <begin position="478"/>
        <end position="497"/>
    </location>
</feature>
<protein>
    <submittedName>
        <fullName evidence="2">Uncharacterized protein</fullName>
    </submittedName>
</protein>
<proteinExistence type="predicted"/>
<gene>
    <name evidence="2" type="ORF">ENUP19_0051G0018</name>
</gene>
<dbReference type="Proteomes" id="UP001628156">
    <property type="component" value="Unassembled WGS sequence"/>
</dbReference>
<feature type="compositionally biased region" description="Basic and acidic residues" evidence="1">
    <location>
        <begin position="820"/>
        <end position="829"/>
    </location>
</feature>
<sequence length="894" mass="102105">MSNQRKEPLSEDKLNNYGMSSFSNVSSSYIIKKIPQNPFSDPETTTLYHSYDNYHPFNHQNSFFQPCSVNYNQSDYQPTYDSFDYAQTKELQVSSIPEIQQSHVVNSNLPISVSPVQTNKHLGTIRKQTLTNKDDDAIIISKSLKPTALIEPPKLPKRKNELPKRKKQYKTKDTSKLYKVVPLTLQTKPTTTSEQPVILTKENQISKSESFPLIQEENISLNPEGPLTTLSTSKSSTKPETSSINHSHIFNFTHITSSQSIPSQLPIYSSYPLNSTTSYNLHPLSQQIHSSGVIEPAKIVVSPESSIDPQIDKSNNVQYRSPNSLILPSLHDSTAPIVTHSPMLMKSNSNIQLPPTKVSLKTNSSENEEFPHPSSLPLTSQEDLNQTLNLNNSSLAEPKLLRSSNVTRNVSSKKIHIFNLKEKEGNQQDLSDSIITPLAQITQEKIMMNIKEINKIDKSIEVEENQLSEKIRLNKKFQKRSDGPYQETESEPMEKRKHTISLNEKISMKVKEIPSITSNEESIESSKEKEEIIEQADLDKLQGIDTRVFTSEFKLFRKKEAKIFSLIKSSMEKENNKLFGKPWKEKLKTGTSDQTHLFINSLTLKYINTQPLNNEDSTIEEEKEVHSIEVLTNTKPETKKESDLNNTSNPLTSNDLEIDNYNKEEIKEIDKEKEQKSEEKEIINKETVELEDLKLLNKKKKKSTVNKKEQEFDFQKAEDNSFDLPSSTGGIEKVETKEVKDQPPLESSTINESSHDLVTSKKQSKRSEAHGPTDEQLKSGEGVLKGNYYLRSRDSRTSVDIFQPDFPASRTRSTKKKTKKLVEKKTGHEEAEEESTNVHSTEEEQTKKRQRYSTRKKTKRRIINKTLKSKFQEIDQSNSQKSEEEKPKRKLSKK</sequence>
<reference evidence="2 3" key="1">
    <citation type="journal article" date="2019" name="PLoS Negl. Trop. Dis.">
        <title>Whole genome sequencing of Entamoeba nuttalli reveals mammalian host-related molecular signatures and a novel octapeptide-repeat surface protein.</title>
        <authorList>
            <person name="Tanaka M."/>
            <person name="Makiuchi T."/>
            <person name="Komiyama T."/>
            <person name="Shiina T."/>
            <person name="Osaki K."/>
            <person name="Tachibana H."/>
        </authorList>
    </citation>
    <scope>NUCLEOTIDE SEQUENCE [LARGE SCALE GENOMIC DNA]</scope>
    <source>
        <strain evidence="2 3">P19-061405</strain>
    </source>
</reference>
<feature type="region of interest" description="Disordered" evidence="1">
    <location>
        <begin position="222"/>
        <end position="243"/>
    </location>
</feature>
<evidence type="ECO:0000256" key="1">
    <source>
        <dbReference type="SAM" id="MobiDB-lite"/>
    </source>
</evidence>
<name>A0ABQ0DBU9_9EUKA</name>
<feature type="region of interest" description="Disordered" evidence="1">
    <location>
        <begin position="634"/>
        <end position="894"/>
    </location>
</feature>
<feature type="compositionally biased region" description="Basic and acidic residues" evidence="1">
    <location>
        <begin position="753"/>
        <end position="778"/>
    </location>
</feature>
<feature type="compositionally biased region" description="Low complexity" evidence="1">
    <location>
        <begin position="226"/>
        <end position="243"/>
    </location>
</feature>
<comment type="caution">
    <text evidence="2">The sequence shown here is derived from an EMBL/GenBank/DDBJ whole genome shotgun (WGS) entry which is preliminary data.</text>
</comment>
<dbReference type="EMBL" id="BAAFRS010000051">
    <property type="protein sequence ID" value="GAB1220319.1"/>
    <property type="molecule type" value="Genomic_DNA"/>
</dbReference>